<protein>
    <recommendedName>
        <fullName evidence="2">Glycosyltransferase RgtA/B/C/D-like domain-containing protein</fullName>
    </recommendedName>
</protein>
<feature type="transmembrane region" description="Helical" evidence="1">
    <location>
        <begin position="327"/>
        <end position="346"/>
    </location>
</feature>
<evidence type="ECO:0000256" key="1">
    <source>
        <dbReference type="SAM" id="Phobius"/>
    </source>
</evidence>
<dbReference type="Pfam" id="PF13231">
    <property type="entry name" value="PMT_2"/>
    <property type="match status" value="1"/>
</dbReference>
<feature type="transmembrane region" description="Helical" evidence="1">
    <location>
        <begin position="404"/>
        <end position="423"/>
    </location>
</feature>
<dbReference type="AlphaFoldDB" id="A0A1F7IGH0"/>
<dbReference type="STRING" id="1802056.A2954_01265"/>
<accession>A0A1F7IGH0</accession>
<reference evidence="3 4" key="1">
    <citation type="journal article" date="2016" name="Nat. Commun.">
        <title>Thousands of microbial genomes shed light on interconnected biogeochemical processes in an aquifer system.</title>
        <authorList>
            <person name="Anantharaman K."/>
            <person name="Brown C.T."/>
            <person name="Hug L.A."/>
            <person name="Sharon I."/>
            <person name="Castelle C.J."/>
            <person name="Probst A.J."/>
            <person name="Thomas B.C."/>
            <person name="Singh A."/>
            <person name="Wilkins M.J."/>
            <person name="Karaoz U."/>
            <person name="Brodie E.L."/>
            <person name="Williams K.H."/>
            <person name="Hubbard S.S."/>
            <person name="Banfield J.F."/>
        </authorList>
    </citation>
    <scope>NUCLEOTIDE SEQUENCE [LARGE SCALE GENOMIC DNA]</scope>
</reference>
<dbReference type="EMBL" id="MGAG01000002">
    <property type="protein sequence ID" value="OGK42454.1"/>
    <property type="molecule type" value="Genomic_DNA"/>
</dbReference>
<evidence type="ECO:0000313" key="3">
    <source>
        <dbReference type="EMBL" id="OGK42454.1"/>
    </source>
</evidence>
<feature type="domain" description="Glycosyltransferase RgtA/B/C/D-like" evidence="2">
    <location>
        <begin position="100"/>
        <end position="239"/>
    </location>
</feature>
<comment type="caution">
    <text evidence="3">The sequence shown here is derived from an EMBL/GenBank/DDBJ whole genome shotgun (WGS) entry which is preliminary data.</text>
</comment>
<organism evidence="3 4">
    <name type="scientific">Candidatus Roizmanbacteria bacterium RIFCSPLOWO2_01_FULL_37_12</name>
    <dbReference type="NCBI Taxonomy" id="1802056"/>
    <lineage>
        <taxon>Bacteria</taxon>
        <taxon>Candidatus Roizmaniibacteriota</taxon>
    </lineage>
</organism>
<sequence>MKIENFKLKIFLKEKLFIIIFISFLLSLIFLTYKDYGIPWDEKVFFSTGKFFVVKLLNFLQIPTNLSTVGFEPTPHHLKGHGVFMDMLSVGAGMLFPLFNFEVLHLIRALFAAPIFILVYWIVSQLISKVYGLIAVVLLLTFPRFYPEIYYNAVDIPTALLFTICLSYFIYYLKTEKTVFKSIIFGLILGVTINQRLLLFYLPIVNFIFLFFQKKTRREFLFHQSLTLISLLLSMHLTHPYLLSRPITGLFDIIKNAKQYPWNAAVLFEGQFYQAGVKPLPWYYLPKTILITSPIITLILFLFGSLKTITILGRSIQDGIKQQTQKNLIFFYVLALFITPFILVLILKPTLYDSWRQFLFLTIPNVILAAEGLHLLLADKKLMISNYKNIPDYLLDKKNWGLRLFGKGIVGMVVLSSMFYTAVQMIRLHPYEYLYYNSLTGGLKGTYGKYETDYWGLGYKEAVVWFNKNVNKLDESYKIFVEGDPLSSSYYFKPNMSLTTDPLTADYIFTFTRWNFHTRHQGKTIYTVEKEGVPLIFVKQL</sequence>
<dbReference type="InterPro" id="IPR038731">
    <property type="entry name" value="RgtA/B/C-like"/>
</dbReference>
<feature type="transmembrane region" description="Helical" evidence="1">
    <location>
        <begin position="358"/>
        <end position="378"/>
    </location>
</feature>
<name>A0A1F7IGH0_9BACT</name>
<proteinExistence type="predicted"/>
<feature type="transmembrane region" description="Helical" evidence="1">
    <location>
        <begin position="16"/>
        <end position="33"/>
    </location>
</feature>
<keyword evidence="1" id="KW-0472">Membrane</keyword>
<gene>
    <name evidence="3" type="ORF">A2954_01265</name>
</gene>
<feature type="transmembrane region" description="Helical" evidence="1">
    <location>
        <begin position="183"/>
        <end position="209"/>
    </location>
</feature>
<feature type="transmembrane region" description="Helical" evidence="1">
    <location>
        <begin position="288"/>
        <end position="306"/>
    </location>
</feature>
<keyword evidence="1" id="KW-1133">Transmembrane helix</keyword>
<evidence type="ECO:0000259" key="2">
    <source>
        <dbReference type="Pfam" id="PF13231"/>
    </source>
</evidence>
<dbReference type="Proteomes" id="UP000177698">
    <property type="component" value="Unassembled WGS sequence"/>
</dbReference>
<feature type="transmembrane region" description="Helical" evidence="1">
    <location>
        <begin position="153"/>
        <end position="171"/>
    </location>
</feature>
<evidence type="ECO:0000313" key="4">
    <source>
        <dbReference type="Proteomes" id="UP000177698"/>
    </source>
</evidence>
<feature type="transmembrane region" description="Helical" evidence="1">
    <location>
        <begin position="81"/>
        <end position="99"/>
    </location>
</feature>
<keyword evidence="1" id="KW-0812">Transmembrane</keyword>